<evidence type="ECO:0000313" key="2">
    <source>
        <dbReference type="Proteomes" id="UP000075606"/>
    </source>
</evidence>
<dbReference type="STRING" id="333140.AWW68_19470"/>
<dbReference type="RefSeq" id="WP_068218933.1">
    <property type="nucleotide sequence ID" value="NZ_LRPC01000006.1"/>
</dbReference>
<organism evidence="1 2">
    <name type="scientific">Roseivirga spongicola</name>
    <dbReference type="NCBI Taxonomy" id="333140"/>
    <lineage>
        <taxon>Bacteria</taxon>
        <taxon>Pseudomonadati</taxon>
        <taxon>Bacteroidota</taxon>
        <taxon>Cytophagia</taxon>
        <taxon>Cytophagales</taxon>
        <taxon>Roseivirgaceae</taxon>
        <taxon>Roseivirga</taxon>
    </lineage>
</organism>
<dbReference type="AlphaFoldDB" id="A0A150XCG5"/>
<dbReference type="EMBL" id="LRPC01000006">
    <property type="protein sequence ID" value="KYG76427.1"/>
    <property type="molecule type" value="Genomic_DNA"/>
</dbReference>
<keyword evidence="2" id="KW-1185">Reference proteome</keyword>
<proteinExistence type="predicted"/>
<dbReference type="Proteomes" id="UP000075606">
    <property type="component" value="Unassembled WGS sequence"/>
</dbReference>
<reference evidence="1 2" key="1">
    <citation type="submission" date="2016-01" db="EMBL/GenBank/DDBJ databases">
        <title>Genome sequencing of Roseivirga spongicola UST030701-084.</title>
        <authorList>
            <person name="Selvaratnam C."/>
            <person name="Thevarajoo S."/>
            <person name="Goh K.M."/>
            <person name="Ee R."/>
            <person name="Chan K.-G."/>
            <person name="Chong C.S."/>
        </authorList>
    </citation>
    <scope>NUCLEOTIDE SEQUENCE [LARGE SCALE GENOMIC DNA]</scope>
    <source>
        <strain evidence="1 2">UST030701-084</strain>
    </source>
</reference>
<comment type="caution">
    <text evidence="1">The sequence shown here is derived from an EMBL/GenBank/DDBJ whole genome shotgun (WGS) entry which is preliminary data.</text>
</comment>
<name>A0A150XCG5_9BACT</name>
<sequence>MNTKTANGTNTTSPSVDRGIYNFDRREDWDKSPAFTEQMRQLFQKNPSERRFKEGDTALVVDTKNYKGFDLLEEFQVDSVDGTWAYRKDGNCLPFSCLTNVSMTKRQKRELEKAFKEAECEAARA</sequence>
<gene>
    <name evidence="1" type="ORF">AWW68_19470</name>
</gene>
<protein>
    <submittedName>
        <fullName evidence="1">Uncharacterized protein</fullName>
    </submittedName>
</protein>
<accession>A0A150XCG5</accession>
<evidence type="ECO:0000313" key="1">
    <source>
        <dbReference type="EMBL" id="KYG76427.1"/>
    </source>
</evidence>